<dbReference type="Pfam" id="PF00753">
    <property type="entry name" value="Lactamase_B"/>
    <property type="match status" value="1"/>
</dbReference>
<dbReference type="Pfam" id="PF03772">
    <property type="entry name" value="Competence"/>
    <property type="match status" value="1"/>
</dbReference>
<evidence type="ECO:0000256" key="6">
    <source>
        <dbReference type="SAM" id="MobiDB-lite"/>
    </source>
</evidence>
<keyword evidence="2" id="KW-1003">Cell membrane</keyword>
<dbReference type="Gene3D" id="3.60.15.10">
    <property type="entry name" value="Ribonuclease Z/Hydroxyacylglutathione hydrolase-like"/>
    <property type="match status" value="1"/>
</dbReference>
<gene>
    <name evidence="11" type="ORF">HNR12_001725</name>
</gene>
<dbReference type="PANTHER" id="PTHR30619">
    <property type="entry name" value="DNA INTERNALIZATION/COMPETENCE PROTEIN COMEC/REC2"/>
    <property type="match status" value="1"/>
</dbReference>
<feature type="transmembrane region" description="Helical" evidence="7">
    <location>
        <begin position="79"/>
        <end position="99"/>
    </location>
</feature>
<feature type="transmembrane region" description="Helical" evidence="7">
    <location>
        <begin position="430"/>
        <end position="453"/>
    </location>
</feature>
<organism evidence="11 12">
    <name type="scientific">Streptomonospora nanhaiensis</name>
    <dbReference type="NCBI Taxonomy" id="1323731"/>
    <lineage>
        <taxon>Bacteria</taxon>
        <taxon>Bacillati</taxon>
        <taxon>Actinomycetota</taxon>
        <taxon>Actinomycetes</taxon>
        <taxon>Streptosporangiales</taxon>
        <taxon>Nocardiopsidaceae</taxon>
        <taxon>Streptomonospora</taxon>
    </lineage>
</organism>
<evidence type="ECO:0000313" key="12">
    <source>
        <dbReference type="Proteomes" id="UP000575985"/>
    </source>
</evidence>
<keyword evidence="4 7" id="KW-1133">Transmembrane helix</keyword>
<evidence type="ECO:0000259" key="8">
    <source>
        <dbReference type="Pfam" id="PF00753"/>
    </source>
</evidence>
<dbReference type="InterPro" id="IPR001279">
    <property type="entry name" value="Metallo-B-lactamas"/>
</dbReference>
<feature type="transmembrane region" description="Helical" evidence="7">
    <location>
        <begin position="331"/>
        <end position="349"/>
    </location>
</feature>
<dbReference type="AlphaFoldDB" id="A0A853BIW9"/>
<dbReference type="GO" id="GO:0005886">
    <property type="term" value="C:plasma membrane"/>
    <property type="evidence" value="ECO:0007669"/>
    <property type="project" value="UniProtKB-SubCell"/>
</dbReference>
<feature type="transmembrane region" description="Helical" evidence="7">
    <location>
        <begin position="465"/>
        <end position="487"/>
    </location>
</feature>
<dbReference type="GO" id="GO:0006260">
    <property type="term" value="P:DNA replication"/>
    <property type="evidence" value="ECO:0007669"/>
    <property type="project" value="InterPro"/>
</dbReference>
<dbReference type="InterPro" id="IPR052159">
    <property type="entry name" value="Competence_DNA_uptake"/>
</dbReference>
<dbReference type="InterPro" id="IPR005790">
    <property type="entry name" value="DNA_polIII_delta"/>
</dbReference>
<dbReference type="InterPro" id="IPR027417">
    <property type="entry name" value="P-loop_NTPase"/>
</dbReference>
<keyword evidence="5 7" id="KW-0472">Membrane</keyword>
<evidence type="ECO:0000256" key="5">
    <source>
        <dbReference type="ARBA" id="ARBA00023136"/>
    </source>
</evidence>
<feature type="domain" description="ComEC/Rec2-related protein" evidence="9">
    <location>
        <begin position="281"/>
        <end position="542"/>
    </location>
</feature>
<dbReference type="NCBIfam" id="TIGR00360">
    <property type="entry name" value="ComEC_N-term"/>
    <property type="match status" value="1"/>
</dbReference>
<feature type="transmembrane region" description="Helical" evidence="7">
    <location>
        <begin position="494"/>
        <end position="513"/>
    </location>
</feature>
<dbReference type="CDD" id="cd07731">
    <property type="entry name" value="ComA-like_MBL-fold"/>
    <property type="match status" value="1"/>
</dbReference>
<evidence type="ECO:0000259" key="9">
    <source>
        <dbReference type="Pfam" id="PF03772"/>
    </source>
</evidence>
<sequence>MPPPRARQWAVMYLGTDSPGGAELPDLRLVLPALATWACTAVLLGGTARAACAAAAALAVVAVGVWALGRRERFPRLPLAAVAVCMAAGALATAGRLAAVESSPITHLANEEASVTLDLAITDDPRPRADPPAPGRPRLIIEARAEAVLADAAMPAADPANVPTPASAEGAAGTAGTAVFGTSDVSPAAEAGAVRTRVPVVVLASGEAWRDLLPSQRVRAEGTVLPAEGDPLVGGVFVVRGPPERLDPPSPAQAWAGHTRARLRAAASGLPEPADGLLPALVVGDTSRVPPETAAAFRDSGMTHLLTVSGSNLAIMTGAALGAMRWLGRTGVPAAVVGAATVAVFVLVARPEPSVLRAAFMASIALLAVALGRRRTGVAALAAATLGLLLFDPGLARSFGFALSVLATAGILVLAPRWRDRWSARLPTWLAEAVAVALAAHVACLPLLAVLSAEVSWVAVPANVLAAPAVPLASVGGFAVAGLALVWPWAAQTVVWLPGAAVLWIDAVASTAARLPGRAVPWPATALGAVLLALLVAAALALRGRTARAVGAAGLAAALTALALTWVAPGWPPPGWALVACRIGQGDALVLTAEGGGRAVVVDTGPDPAAIDSCLADLRVSEVALLVLTHGDLDHVGGTRGAIGGRSVRAALVPPAFDHPQTLRTLRSERIPVHVGTAGQRWRVAPWTLDVLWPRAGGAAPVGNDGSVVLLARWPLASGGAMTALLTGDIEEPAQRALLGSHAVRGVDVLKVPHHGAGSQEPTFIAATRPDITLTSVGAGNPYGHPDPATWAQLRRLPSADYRTDRHGDIAVVPEPRGAGGRPAERPAAVCRDPGPRRGAGRTAARTARRRARRTARRLSGARHRTVAGAWHAAGMASTSAPPPLSVVVGDEELLVDRAVAELVAAARAEEPGVDVHDLMPGQVTAGKLVEVTSPSLFGERRVVVLRAVQDLGKDLAAEVTRYLTAPAEDVMLVLVHAGGAKGKALLDAAVKAGATRITCAKPTKASERLQFVKGEFARAGRQITADAAQALLDAVGTDLRELAAACTQLAADTEGRVDAAAVARYHTGKAEVSGFTVADRAVEGRIPEALEQLRWCLAVGTAPVLINSALAGAVRGLAVVAQPQRGVPDTELAKAAKVPPWKLKTLRQQARGWSPTGVARALAVVAETDALIKGAGRDPAYALERAVIEIAGARNQR</sequence>
<feature type="transmembrane region" description="Helical" evidence="7">
    <location>
        <begin position="34"/>
        <end position="67"/>
    </location>
</feature>
<name>A0A853BIW9_9ACTN</name>
<feature type="transmembrane region" description="Helical" evidence="7">
    <location>
        <begin position="549"/>
        <end position="571"/>
    </location>
</feature>
<dbReference type="SUPFAM" id="SSF48019">
    <property type="entry name" value="post-AAA+ oligomerization domain-like"/>
    <property type="match status" value="1"/>
</dbReference>
<dbReference type="SUPFAM" id="SSF52540">
    <property type="entry name" value="P-loop containing nucleoside triphosphate hydrolases"/>
    <property type="match status" value="1"/>
</dbReference>
<comment type="caution">
    <text evidence="11">The sequence shown here is derived from an EMBL/GenBank/DDBJ whole genome shotgun (WGS) entry which is preliminary data.</text>
</comment>
<accession>A0A853BIW9</accession>
<dbReference type="EMBL" id="JACCFO010000001">
    <property type="protein sequence ID" value="NYI95448.1"/>
    <property type="molecule type" value="Genomic_DNA"/>
</dbReference>
<dbReference type="InterPro" id="IPR004477">
    <property type="entry name" value="ComEC_N"/>
</dbReference>
<evidence type="ECO:0000256" key="2">
    <source>
        <dbReference type="ARBA" id="ARBA00022475"/>
    </source>
</evidence>
<protein>
    <submittedName>
        <fullName evidence="11">Competence protein ComEC</fullName>
    </submittedName>
</protein>
<keyword evidence="12" id="KW-1185">Reference proteome</keyword>
<feature type="domain" description="DNA polymerase III delta subunit-like C-terminal" evidence="10">
    <location>
        <begin position="1076"/>
        <end position="1190"/>
    </location>
</feature>
<feature type="transmembrane region" description="Helical" evidence="7">
    <location>
        <begin position="355"/>
        <end position="371"/>
    </location>
</feature>
<evidence type="ECO:0000256" key="1">
    <source>
        <dbReference type="ARBA" id="ARBA00004651"/>
    </source>
</evidence>
<dbReference type="PANTHER" id="PTHR30619:SF1">
    <property type="entry name" value="RECOMBINATION PROTEIN 2"/>
    <property type="match status" value="1"/>
</dbReference>
<feature type="transmembrane region" description="Helical" evidence="7">
    <location>
        <begin position="401"/>
        <end position="418"/>
    </location>
</feature>
<dbReference type="InterPro" id="IPR036866">
    <property type="entry name" value="RibonucZ/Hydroxyglut_hydro"/>
</dbReference>
<evidence type="ECO:0000256" key="4">
    <source>
        <dbReference type="ARBA" id="ARBA00022989"/>
    </source>
</evidence>
<evidence type="ECO:0000313" key="11">
    <source>
        <dbReference type="EMBL" id="NYI95448.1"/>
    </source>
</evidence>
<dbReference type="Pfam" id="PF21694">
    <property type="entry name" value="DNA_pol3_delta_C"/>
    <property type="match status" value="1"/>
</dbReference>
<dbReference type="Proteomes" id="UP000575985">
    <property type="component" value="Unassembled WGS sequence"/>
</dbReference>
<evidence type="ECO:0000256" key="7">
    <source>
        <dbReference type="SAM" id="Phobius"/>
    </source>
</evidence>
<comment type="subcellular location">
    <subcellularLocation>
        <location evidence="1">Cell membrane</location>
        <topology evidence="1">Multi-pass membrane protein</topology>
    </subcellularLocation>
</comment>
<dbReference type="SUPFAM" id="SSF56281">
    <property type="entry name" value="Metallo-hydrolase/oxidoreductase"/>
    <property type="match status" value="1"/>
</dbReference>
<feature type="transmembrane region" description="Helical" evidence="7">
    <location>
        <begin position="519"/>
        <end position="542"/>
    </location>
</feature>
<dbReference type="GO" id="GO:0003677">
    <property type="term" value="F:DNA binding"/>
    <property type="evidence" value="ECO:0007669"/>
    <property type="project" value="InterPro"/>
</dbReference>
<feature type="region of interest" description="Disordered" evidence="6">
    <location>
        <begin position="811"/>
        <end position="864"/>
    </location>
</feature>
<dbReference type="NCBIfam" id="TIGR01128">
    <property type="entry name" value="holA"/>
    <property type="match status" value="1"/>
</dbReference>
<evidence type="ECO:0000259" key="10">
    <source>
        <dbReference type="Pfam" id="PF21694"/>
    </source>
</evidence>
<reference evidence="11 12" key="1">
    <citation type="submission" date="2020-07" db="EMBL/GenBank/DDBJ databases">
        <title>Sequencing the genomes of 1000 actinobacteria strains.</title>
        <authorList>
            <person name="Klenk H.-P."/>
        </authorList>
    </citation>
    <scope>NUCLEOTIDE SEQUENCE [LARGE SCALE GENOMIC DNA]</scope>
    <source>
        <strain evidence="11 12">DSM 45927</strain>
    </source>
</reference>
<dbReference type="InterPro" id="IPR035681">
    <property type="entry name" value="ComA-like_MBL"/>
</dbReference>
<dbReference type="InterPro" id="IPR048466">
    <property type="entry name" value="DNA_pol3_delta-like_C"/>
</dbReference>
<keyword evidence="3 7" id="KW-0812">Transmembrane</keyword>
<feature type="compositionally biased region" description="Basic residues" evidence="6">
    <location>
        <begin position="847"/>
        <end position="864"/>
    </location>
</feature>
<dbReference type="InterPro" id="IPR008921">
    <property type="entry name" value="DNA_pol3_clamp-load_cplx_C"/>
</dbReference>
<feature type="domain" description="Metallo-beta-lactamase" evidence="8">
    <location>
        <begin position="584"/>
        <end position="661"/>
    </location>
</feature>
<dbReference type="Gene3D" id="3.40.50.300">
    <property type="entry name" value="P-loop containing nucleotide triphosphate hydrolases"/>
    <property type="match status" value="1"/>
</dbReference>
<evidence type="ECO:0000256" key="3">
    <source>
        <dbReference type="ARBA" id="ARBA00022692"/>
    </source>
</evidence>
<proteinExistence type="predicted"/>
<dbReference type="Gene3D" id="1.20.272.10">
    <property type="match status" value="1"/>
</dbReference>